<keyword evidence="2" id="KW-0472">Membrane</keyword>
<feature type="transmembrane region" description="Helical" evidence="2">
    <location>
        <begin position="304"/>
        <end position="331"/>
    </location>
</feature>
<keyword evidence="2" id="KW-0812">Transmembrane</keyword>
<evidence type="ECO:0000313" key="4">
    <source>
        <dbReference type="Proteomes" id="UP001363622"/>
    </source>
</evidence>
<feature type="region of interest" description="Disordered" evidence="1">
    <location>
        <begin position="513"/>
        <end position="543"/>
    </location>
</feature>
<name>A0ABR1KU43_9PEZI</name>
<accession>A0ABR1KU43</accession>
<sequence>MTVDDNKFPRVGITSYPRPSTDPHAQSLKTPRAARFAEATAVHSPIEPPEPPTNHYTPQPQPSDLGFGYLNSRRSGHESWSGVEMEETDNKYLPPPTPKSPLKSAMKSPGAPPRNMDQVLSPTFRQEQILEKLEGDTEQEQARDLKIKFRVRVAKFFLRGINFSCSLIVLSMLAATFTIFNATKNLPPRGGLTPWAENTNPWPQILLLVIACVSLFMAIVILLAYCRKGGHKKAEKLSTYYGAFAVSFFVFSIIMWGVGAAVLNQSKVNGDSKDMWGWACKDNKRRDLFESDVQYALVCRLQDWSLVCCIIEVVVEVLSIIIYGIVFYRFWSKRKLRKSMATRDRARSDLYLAHLRSQSAPNTPGFGPPPLTPGDGWKPPPGHPRYTGPPKSPGVVSTYEASVAAENCEAPGQTVQYPRGFAEPKPFQLQAPPIRVQGATPKMQQNGFEGAPASSPPPAGMAQVEDSDNGAHARASSPQQQPAQDFVQDHVPAAPGEQQYDAVPIPGAYAGLMTSPIYPPPPKQQQSQHQGFDFGPEVIGQRQ</sequence>
<evidence type="ECO:0000313" key="3">
    <source>
        <dbReference type="EMBL" id="KAK7521702.1"/>
    </source>
</evidence>
<keyword evidence="2" id="KW-1133">Transmembrane helix</keyword>
<comment type="caution">
    <text evidence="3">The sequence shown here is derived from an EMBL/GenBank/DDBJ whole genome shotgun (WGS) entry which is preliminary data.</text>
</comment>
<dbReference type="Proteomes" id="UP001363622">
    <property type="component" value="Unassembled WGS sequence"/>
</dbReference>
<dbReference type="EMBL" id="JBBPHU010000002">
    <property type="protein sequence ID" value="KAK7521702.1"/>
    <property type="molecule type" value="Genomic_DNA"/>
</dbReference>
<feature type="transmembrane region" description="Helical" evidence="2">
    <location>
        <begin position="238"/>
        <end position="263"/>
    </location>
</feature>
<organism evidence="3 4">
    <name type="scientific">Phyllosticta citriasiana</name>
    <dbReference type="NCBI Taxonomy" id="595635"/>
    <lineage>
        <taxon>Eukaryota</taxon>
        <taxon>Fungi</taxon>
        <taxon>Dikarya</taxon>
        <taxon>Ascomycota</taxon>
        <taxon>Pezizomycotina</taxon>
        <taxon>Dothideomycetes</taxon>
        <taxon>Dothideomycetes incertae sedis</taxon>
        <taxon>Botryosphaeriales</taxon>
        <taxon>Phyllostictaceae</taxon>
        <taxon>Phyllosticta</taxon>
    </lineage>
</organism>
<feature type="compositionally biased region" description="Low complexity" evidence="1">
    <location>
        <begin position="475"/>
        <end position="484"/>
    </location>
</feature>
<keyword evidence="4" id="KW-1185">Reference proteome</keyword>
<dbReference type="PANTHER" id="PTHR42069">
    <property type="entry name" value="HYPHAL ANASTAMOSIS-8 PROTEIN"/>
    <property type="match status" value="1"/>
</dbReference>
<reference evidence="3 4" key="1">
    <citation type="submission" date="2024-04" db="EMBL/GenBank/DDBJ databases">
        <title>Phyllosticta paracitricarpa is synonymous to the EU quarantine fungus P. citricarpa based on phylogenomic analyses.</title>
        <authorList>
            <consortium name="Lawrence Berkeley National Laboratory"/>
            <person name="Van Ingen-Buijs V.A."/>
            <person name="Van Westerhoven A.C."/>
            <person name="Haridas S."/>
            <person name="Skiadas P."/>
            <person name="Martin F."/>
            <person name="Groenewald J.Z."/>
            <person name="Crous P.W."/>
            <person name="Seidl M.F."/>
        </authorList>
    </citation>
    <scope>NUCLEOTIDE SEQUENCE [LARGE SCALE GENOMIC DNA]</scope>
    <source>
        <strain evidence="3 4">CBS 123371</strain>
    </source>
</reference>
<feature type="region of interest" description="Disordered" evidence="1">
    <location>
        <begin position="1"/>
        <end position="117"/>
    </location>
</feature>
<evidence type="ECO:0000256" key="1">
    <source>
        <dbReference type="SAM" id="MobiDB-lite"/>
    </source>
</evidence>
<feature type="transmembrane region" description="Helical" evidence="2">
    <location>
        <begin position="202"/>
        <end position="226"/>
    </location>
</feature>
<feature type="region of interest" description="Disordered" evidence="1">
    <location>
        <begin position="358"/>
        <end position="398"/>
    </location>
</feature>
<feature type="region of interest" description="Disordered" evidence="1">
    <location>
        <begin position="443"/>
        <end position="484"/>
    </location>
</feature>
<dbReference type="PANTHER" id="PTHR42069:SF1">
    <property type="entry name" value="MARVEL DOMAIN-CONTAINING PROTEIN"/>
    <property type="match status" value="1"/>
</dbReference>
<evidence type="ECO:0000256" key="2">
    <source>
        <dbReference type="SAM" id="Phobius"/>
    </source>
</evidence>
<feature type="compositionally biased region" description="Pro residues" evidence="1">
    <location>
        <begin position="366"/>
        <end position="383"/>
    </location>
</feature>
<feature type="transmembrane region" description="Helical" evidence="2">
    <location>
        <begin position="156"/>
        <end position="182"/>
    </location>
</feature>
<proteinExistence type="predicted"/>
<gene>
    <name evidence="3" type="ORF">IWZ03DRAFT_369271</name>
</gene>
<protein>
    <submittedName>
        <fullName evidence="3">Uncharacterized protein</fullName>
    </submittedName>
</protein>